<organism evidence="2 3">
    <name type="scientific">Plantactinospora sonchi</name>
    <dbReference type="NCBI Taxonomy" id="1544735"/>
    <lineage>
        <taxon>Bacteria</taxon>
        <taxon>Bacillati</taxon>
        <taxon>Actinomycetota</taxon>
        <taxon>Actinomycetes</taxon>
        <taxon>Micromonosporales</taxon>
        <taxon>Micromonosporaceae</taxon>
        <taxon>Plantactinospora</taxon>
    </lineage>
</organism>
<protein>
    <recommendedName>
        <fullName evidence="4">Integral membrane protein</fullName>
    </recommendedName>
</protein>
<keyword evidence="1" id="KW-1133">Transmembrane helix</keyword>
<keyword evidence="1" id="KW-0472">Membrane</keyword>
<keyword evidence="1" id="KW-0812">Transmembrane</keyword>
<evidence type="ECO:0000256" key="1">
    <source>
        <dbReference type="SAM" id="Phobius"/>
    </source>
</evidence>
<name>A0ABU7S3I3_9ACTN</name>
<dbReference type="Proteomes" id="UP001332243">
    <property type="component" value="Unassembled WGS sequence"/>
</dbReference>
<keyword evidence="3" id="KW-1185">Reference proteome</keyword>
<accession>A0ABU7S3I3</accession>
<proteinExistence type="predicted"/>
<comment type="caution">
    <text evidence="2">The sequence shown here is derived from an EMBL/GenBank/DDBJ whole genome shotgun (WGS) entry which is preliminary data.</text>
</comment>
<gene>
    <name evidence="2" type="ORF">V1633_32725</name>
</gene>
<evidence type="ECO:0008006" key="4">
    <source>
        <dbReference type="Google" id="ProtNLM"/>
    </source>
</evidence>
<sequence length="148" mass="16325">MSATVQTSTGRRGLAGRLGPVRVDPRRIAALGRAEMVLLLRNRTATVTALLLPLATVGLFASLLEGNEHVTAGAFVATAMFGLLLLYVVYHNLVTTYVARREERVLKRLRTGTAPARTRRRCPSGWCARRFRSPRSCRLLGQAALLRR</sequence>
<dbReference type="RefSeq" id="WP_331218191.1">
    <property type="nucleotide sequence ID" value="NZ_JAZGQK010000035.1"/>
</dbReference>
<evidence type="ECO:0000313" key="3">
    <source>
        <dbReference type="Proteomes" id="UP001332243"/>
    </source>
</evidence>
<feature type="transmembrane region" description="Helical" evidence="1">
    <location>
        <begin position="45"/>
        <end position="64"/>
    </location>
</feature>
<dbReference type="EMBL" id="JAZGQK010000035">
    <property type="protein sequence ID" value="MEE6263254.1"/>
    <property type="molecule type" value="Genomic_DNA"/>
</dbReference>
<feature type="transmembrane region" description="Helical" evidence="1">
    <location>
        <begin position="70"/>
        <end position="90"/>
    </location>
</feature>
<reference evidence="2 3" key="1">
    <citation type="submission" date="2024-01" db="EMBL/GenBank/DDBJ databases">
        <title>Genome insights into Plantactinospora sonchi sp. nov.</title>
        <authorList>
            <person name="Wang L."/>
        </authorList>
    </citation>
    <scope>NUCLEOTIDE SEQUENCE [LARGE SCALE GENOMIC DNA]</scope>
    <source>
        <strain evidence="2 3">NEAU-QY2</strain>
    </source>
</reference>
<evidence type="ECO:0000313" key="2">
    <source>
        <dbReference type="EMBL" id="MEE6263254.1"/>
    </source>
</evidence>